<dbReference type="EMBL" id="PJNB01000001">
    <property type="protein sequence ID" value="PKW18775.1"/>
    <property type="molecule type" value="Genomic_DNA"/>
</dbReference>
<keyword evidence="2" id="KW-1185">Reference proteome</keyword>
<protein>
    <submittedName>
        <fullName evidence="1">Uncharacterized protein</fullName>
    </submittedName>
</protein>
<proteinExistence type="predicted"/>
<evidence type="ECO:0000313" key="2">
    <source>
        <dbReference type="Proteomes" id="UP000233786"/>
    </source>
</evidence>
<reference evidence="1" key="1">
    <citation type="submission" date="2017-12" db="EMBL/GenBank/DDBJ databases">
        <title>Sequencing the genomes of 1000 Actinobacteria strains.</title>
        <authorList>
            <person name="Klenk H.-P."/>
        </authorList>
    </citation>
    <scope>NUCLEOTIDE SEQUENCE [LARGE SCALE GENOMIC DNA]</scope>
    <source>
        <strain evidence="1">DSM 44228</strain>
    </source>
</reference>
<dbReference type="RefSeq" id="WP_010310316.1">
    <property type="nucleotide sequence ID" value="NZ_CP061007.1"/>
</dbReference>
<accession>A0A2N3Y7E5</accession>
<comment type="caution">
    <text evidence="1">The sequence shown here is derived from an EMBL/GenBank/DDBJ whole genome shotgun (WGS) entry which is preliminary data.</text>
</comment>
<dbReference type="OrthoDB" id="9920569at2"/>
<evidence type="ECO:0000313" key="1">
    <source>
        <dbReference type="EMBL" id="PKW18775.1"/>
    </source>
</evidence>
<name>A0A2N3Y7E5_SACSN</name>
<sequence>MFIEQSWKPGVWIDGQPSHATATTDAFGAFAHDVHADLLTARDAGAIPAHVETTTSASTIAPLWGDTPPVLLLHIRLTGLTGPDHASALDHVVSDAFTILDRRGTQHLTPDQYDQYTGALFFVDEHGQPQTNRTHRFR</sequence>
<gene>
    <name evidence="1" type="ORF">A8926_6903</name>
</gene>
<dbReference type="AlphaFoldDB" id="A0A2N3Y7E5"/>
<dbReference type="Proteomes" id="UP000233786">
    <property type="component" value="Unassembled WGS sequence"/>
</dbReference>
<organism evidence="1 2">
    <name type="scientific">Saccharopolyspora spinosa</name>
    <dbReference type="NCBI Taxonomy" id="60894"/>
    <lineage>
        <taxon>Bacteria</taxon>
        <taxon>Bacillati</taxon>
        <taxon>Actinomycetota</taxon>
        <taxon>Actinomycetes</taxon>
        <taxon>Pseudonocardiales</taxon>
        <taxon>Pseudonocardiaceae</taxon>
        <taxon>Saccharopolyspora</taxon>
    </lineage>
</organism>